<protein>
    <submittedName>
        <fullName evidence="2">Uncharacterized protein LOC111107366</fullName>
    </submittedName>
</protein>
<dbReference type="GeneID" id="111107366"/>
<reference evidence="2" key="1">
    <citation type="submission" date="2025-08" db="UniProtKB">
        <authorList>
            <consortium name="RefSeq"/>
        </authorList>
    </citation>
    <scope>IDENTIFICATION</scope>
    <source>
        <tissue evidence="2">Whole sample</tissue>
    </source>
</reference>
<dbReference type="AlphaFoldDB" id="A0A8B8B4D5"/>
<dbReference type="RefSeq" id="XP_022298262.1">
    <property type="nucleotide sequence ID" value="XM_022442554.1"/>
</dbReference>
<gene>
    <name evidence="2" type="primary">LOC111107366</name>
</gene>
<dbReference type="Proteomes" id="UP000694844">
    <property type="component" value="Chromosome 8"/>
</dbReference>
<evidence type="ECO:0000313" key="1">
    <source>
        <dbReference type="Proteomes" id="UP000694844"/>
    </source>
</evidence>
<accession>A0A8B8B4D5</accession>
<keyword evidence="1" id="KW-1185">Reference proteome</keyword>
<name>A0A8B8B4D5_CRAVI</name>
<proteinExistence type="predicted"/>
<dbReference type="KEGG" id="cvn:111107366"/>
<organism evidence="1 2">
    <name type="scientific">Crassostrea virginica</name>
    <name type="common">Eastern oyster</name>
    <dbReference type="NCBI Taxonomy" id="6565"/>
    <lineage>
        <taxon>Eukaryota</taxon>
        <taxon>Metazoa</taxon>
        <taxon>Spiralia</taxon>
        <taxon>Lophotrochozoa</taxon>
        <taxon>Mollusca</taxon>
        <taxon>Bivalvia</taxon>
        <taxon>Autobranchia</taxon>
        <taxon>Pteriomorphia</taxon>
        <taxon>Ostreida</taxon>
        <taxon>Ostreoidea</taxon>
        <taxon>Ostreidae</taxon>
        <taxon>Crassostrea</taxon>
    </lineage>
</organism>
<evidence type="ECO:0000313" key="2">
    <source>
        <dbReference type="RefSeq" id="XP_022298262.1"/>
    </source>
</evidence>
<sequence>MGVPQENAVSHGTADQVMGIRNQITVYDETGKEITGFTPETMEEIMDITKEIIIPQGSVEEIMGIPKGNTIPQETLHEIMGIMATVPDETLHEIMGFPQGIDVPQGIAVPRGTQGQASPAQYQNKCEGKSGVDCQEQQSFWKPNSEMAPTTDFQLNINSVLHTISRKRTMKVLILKTL</sequence>